<accession>A0ABR4PC10</accession>
<dbReference type="InterPro" id="IPR008278">
    <property type="entry name" value="4-PPantetheinyl_Trfase_dom"/>
</dbReference>
<evidence type="ECO:0000259" key="4">
    <source>
        <dbReference type="Pfam" id="PF01648"/>
    </source>
</evidence>
<dbReference type="NCBIfam" id="TIGR00556">
    <property type="entry name" value="pantethn_trn"/>
    <property type="match status" value="1"/>
</dbReference>
<protein>
    <submittedName>
        <fullName evidence="5">Fatty acid synthase subunit alpha 7</fullName>
    </submittedName>
</protein>
<dbReference type="EMBL" id="JBFCZG010000006">
    <property type="protein sequence ID" value="KAL3420853.1"/>
    <property type="molecule type" value="Genomic_DNA"/>
</dbReference>
<evidence type="ECO:0000256" key="1">
    <source>
        <dbReference type="ARBA" id="ARBA00022679"/>
    </source>
</evidence>
<name>A0ABR4PC10_9HELO</name>
<dbReference type="Proteomes" id="UP001629113">
    <property type="component" value="Unassembled WGS sequence"/>
</dbReference>
<organism evidence="5 6">
    <name type="scientific">Phlyctema vagabunda</name>
    <dbReference type="NCBI Taxonomy" id="108571"/>
    <lineage>
        <taxon>Eukaryota</taxon>
        <taxon>Fungi</taxon>
        <taxon>Dikarya</taxon>
        <taxon>Ascomycota</taxon>
        <taxon>Pezizomycotina</taxon>
        <taxon>Leotiomycetes</taxon>
        <taxon>Helotiales</taxon>
        <taxon>Dermateaceae</taxon>
        <taxon>Phlyctema</taxon>
    </lineage>
</organism>
<dbReference type="Gene3D" id="3.90.470.20">
    <property type="entry name" value="4'-phosphopantetheinyl transferase domain"/>
    <property type="match status" value="1"/>
</dbReference>
<keyword evidence="3" id="KW-0460">Magnesium</keyword>
<evidence type="ECO:0000313" key="5">
    <source>
        <dbReference type="EMBL" id="KAL3420853.1"/>
    </source>
</evidence>
<sequence>MEPSKLRTVVLFQGYTTKVTTRKSLANRAFVQSMFSNTIVKTQITPAYQTSDEAKILLDPLARISGDAQTPGALRFDNTKLHGDHDNRCKPILARGPTSTKTQSDLAAAIGSSKSWMEKALGENGSEATATSVGIDLEELDAFTHDRNEEFIARNYIAGEIRDARASLNTHNTFASRWCAKETVFKSLGTLSRGAGAPLTDIEIYSELGIPKVKLHGEAARIAGSSGIHNIQLSLSYGIDSVIAVALAVREK</sequence>
<keyword evidence="6" id="KW-1185">Reference proteome</keyword>
<keyword evidence="2" id="KW-0479">Metal-binding</keyword>
<gene>
    <name evidence="5" type="ORF">PVAG01_07298</name>
</gene>
<dbReference type="InterPro" id="IPR004568">
    <property type="entry name" value="Ppantetheine-prot_Trfase_dom"/>
</dbReference>
<reference evidence="5 6" key="1">
    <citation type="submission" date="2024-06" db="EMBL/GenBank/DDBJ databases">
        <title>Complete genome of Phlyctema vagabunda strain 19-DSS-EL-015.</title>
        <authorList>
            <person name="Fiorenzani C."/>
        </authorList>
    </citation>
    <scope>NUCLEOTIDE SEQUENCE [LARGE SCALE GENOMIC DNA]</scope>
    <source>
        <strain evidence="5 6">19-DSS-EL-015</strain>
    </source>
</reference>
<dbReference type="Pfam" id="PF01648">
    <property type="entry name" value="ACPS"/>
    <property type="match status" value="1"/>
</dbReference>
<proteinExistence type="predicted"/>
<keyword evidence="1" id="KW-0808">Transferase</keyword>
<comment type="caution">
    <text evidence="5">The sequence shown here is derived from an EMBL/GenBank/DDBJ whole genome shotgun (WGS) entry which is preliminary data.</text>
</comment>
<evidence type="ECO:0000256" key="2">
    <source>
        <dbReference type="ARBA" id="ARBA00022723"/>
    </source>
</evidence>
<evidence type="ECO:0000313" key="6">
    <source>
        <dbReference type="Proteomes" id="UP001629113"/>
    </source>
</evidence>
<evidence type="ECO:0000256" key="3">
    <source>
        <dbReference type="ARBA" id="ARBA00022842"/>
    </source>
</evidence>
<feature type="domain" description="4'-phosphopantetheinyl transferase" evidence="4">
    <location>
        <begin position="132"/>
        <end position="226"/>
    </location>
</feature>
<dbReference type="SUPFAM" id="SSF56214">
    <property type="entry name" value="4'-phosphopantetheinyl transferase"/>
    <property type="match status" value="1"/>
</dbReference>
<dbReference type="InterPro" id="IPR037143">
    <property type="entry name" value="4-PPantetheinyl_Trfase_dom_sf"/>
</dbReference>